<organism evidence="2 3">
    <name type="scientific">Chryseobacterium nakagawai</name>
    <dbReference type="NCBI Taxonomy" id="1241982"/>
    <lineage>
        <taxon>Bacteria</taxon>
        <taxon>Pseudomonadati</taxon>
        <taxon>Bacteroidota</taxon>
        <taxon>Flavobacteriia</taxon>
        <taxon>Flavobacteriales</taxon>
        <taxon>Weeksellaceae</taxon>
        <taxon>Chryseobacterium group</taxon>
        <taxon>Chryseobacterium</taxon>
    </lineage>
</organism>
<feature type="transmembrane region" description="Helical" evidence="1">
    <location>
        <begin position="63"/>
        <end position="81"/>
    </location>
</feature>
<evidence type="ECO:0000256" key="1">
    <source>
        <dbReference type="SAM" id="Phobius"/>
    </source>
</evidence>
<keyword evidence="1" id="KW-0472">Membrane</keyword>
<evidence type="ECO:0000313" key="3">
    <source>
        <dbReference type="Proteomes" id="UP000278288"/>
    </source>
</evidence>
<keyword evidence="1" id="KW-1133">Transmembrane helix</keyword>
<dbReference type="EMBL" id="CP033923">
    <property type="protein sequence ID" value="AZA91297.1"/>
    <property type="molecule type" value="Genomic_DNA"/>
</dbReference>
<proteinExistence type="predicted"/>
<sequence>MMRISKEKIINLIYWMIVLTVSMSMLIYGLSKPLQFSDYQGGTVLNTMSGHDIMWIFYGYSKAFPIIIGFFEVVGAILILFNRTRFFGCFLLSTMLINIIIQDYIFGIAALGTAIYYQILIIAILCFDSAKLKEVIKAFFKADKKEFSWITMIIALAFIFLLKLLETKIFN</sequence>
<dbReference type="AlphaFoldDB" id="A0AAD0YK49"/>
<feature type="transmembrane region" description="Helical" evidence="1">
    <location>
        <begin position="86"/>
        <end position="102"/>
    </location>
</feature>
<name>A0AAD0YK49_CHRNA</name>
<feature type="transmembrane region" description="Helical" evidence="1">
    <location>
        <begin position="147"/>
        <end position="165"/>
    </location>
</feature>
<protein>
    <recommendedName>
        <fullName evidence="4">DoxX-like protein</fullName>
    </recommendedName>
</protein>
<feature type="transmembrane region" description="Helical" evidence="1">
    <location>
        <begin position="12"/>
        <end position="30"/>
    </location>
</feature>
<evidence type="ECO:0000313" key="2">
    <source>
        <dbReference type="EMBL" id="AZA91297.1"/>
    </source>
</evidence>
<keyword evidence="3" id="KW-1185">Reference proteome</keyword>
<gene>
    <name evidence="2" type="ORF">EG343_11945</name>
</gene>
<dbReference type="RefSeq" id="WP_123857987.1">
    <property type="nucleotide sequence ID" value="NZ_CP033923.1"/>
</dbReference>
<evidence type="ECO:0008006" key="4">
    <source>
        <dbReference type="Google" id="ProtNLM"/>
    </source>
</evidence>
<accession>A0AAD0YK49</accession>
<reference evidence="2 3" key="1">
    <citation type="submission" date="2018-11" db="EMBL/GenBank/DDBJ databases">
        <title>Proposal to divide the Flavobacteriaceae and reorganize its genera based on Amino Acid Identity values calculated from whole genome sequences.</title>
        <authorList>
            <person name="Nicholson A.C."/>
            <person name="Gulvik C.A."/>
            <person name="Whitney A.M."/>
            <person name="Humrighouse B.W."/>
            <person name="Bell M."/>
            <person name="Holmes B."/>
            <person name="Steigerwalt A.G."/>
            <person name="Villarma A."/>
            <person name="Sheth M."/>
            <person name="Batra D."/>
            <person name="Pryor J."/>
            <person name="Bernardet J.-F."/>
            <person name="Hugo C."/>
            <person name="Kampfer P."/>
            <person name="Newman J."/>
            <person name="McQuiston J.R."/>
        </authorList>
    </citation>
    <scope>NUCLEOTIDE SEQUENCE [LARGE SCALE GENOMIC DNA]</scope>
    <source>
        <strain evidence="2 3">G0041</strain>
    </source>
</reference>
<feature type="transmembrane region" description="Helical" evidence="1">
    <location>
        <begin position="108"/>
        <end position="127"/>
    </location>
</feature>
<keyword evidence="1" id="KW-0812">Transmembrane</keyword>
<dbReference type="Proteomes" id="UP000278288">
    <property type="component" value="Chromosome"/>
</dbReference>
<dbReference type="KEGG" id="cnk:EG343_11945"/>